<comment type="subcellular location">
    <subcellularLocation>
        <location evidence="1">Cytoplasm</location>
    </subcellularLocation>
</comment>
<dbReference type="SMART" id="SM00481">
    <property type="entry name" value="POLIIIAc"/>
    <property type="match status" value="1"/>
</dbReference>
<evidence type="ECO:0000256" key="4">
    <source>
        <dbReference type="ARBA" id="ARBA00019114"/>
    </source>
</evidence>
<dbReference type="SUPFAM" id="SSF89550">
    <property type="entry name" value="PHP domain-like"/>
    <property type="match status" value="1"/>
</dbReference>
<dbReference type="InterPro" id="IPR004013">
    <property type="entry name" value="PHP_dom"/>
</dbReference>
<keyword evidence="7" id="KW-0235">DNA replication</keyword>
<evidence type="ECO:0000313" key="12">
    <source>
        <dbReference type="Proteomes" id="UP000199103"/>
    </source>
</evidence>
<dbReference type="Gene3D" id="1.10.10.1600">
    <property type="entry name" value="Bacterial DNA polymerase III alpha subunit, thumb domain"/>
    <property type="match status" value="1"/>
</dbReference>
<dbReference type="CDD" id="cd12113">
    <property type="entry name" value="PHP_PolIIIA_DnaE3"/>
    <property type="match status" value="1"/>
</dbReference>
<accession>A0A1H1W524</accession>
<dbReference type="GO" id="GO:0005737">
    <property type="term" value="C:cytoplasm"/>
    <property type="evidence" value="ECO:0007669"/>
    <property type="project" value="UniProtKB-SubCell"/>
</dbReference>
<dbReference type="InterPro" id="IPR041931">
    <property type="entry name" value="DNA_pol3_alpha_thumb_dom"/>
</dbReference>
<evidence type="ECO:0000256" key="8">
    <source>
        <dbReference type="ARBA" id="ARBA00022932"/>
    </source>
</evidence>
<dbReference type="NCBIfam" id="NF004226">
    <property type="entry name" value="PRK05673.1"/>
    <property type="match status" value="1"/>
</dbReference>
<dbReference type="InterPro" id="IPR040982">
    <property type="entry name" value="DNA_pol3_finger"/>
</dbReference>
<dbReference type="Pfam" id="PF01336">
    <property type="entry name" value="tRNA_anti-codon"/>
    <property type="match status" value="1"/>
</dbReference>
<evidence type="ECO:0000256" key="9">
    <source>
        <dbReference type="ARBA" id="ARBA00049244"/>
    </source>
</evidence>
<name>A0A1H1W524_9ACTN</name>
<evidence type="ECO:0000256" key="6">
    <source>
        <dbReference type="ARBA" id="ARBA00022695"/>
    </source>
</evidence>
<dbReference type="InterPro" id="IPR004365">
    <property type="entry name" value="NA-bd_OB_tRNA"/>
</dbReference>
<dbReference type="InterPro" id="IPR004805">
    <property type="entry name" value="DnaE2/DnaE/PolC"/>
</dbReference>
<comment type="similarity">
    <text evidence="2">Belongs to the DNA polymerase type-C family. DnaE subfamily.</text>
</comment>
<dbReference type="EMBL" id="LT629772">
    <property type="protein sequence ID" value="SDS92247.1"/>
    <property type="molecule type" value="Genomic_DNA"/>
</dbReference>
<dbReference type="PANTHER" id="PTHR32294:SF0">
    <property type="entry name" value="DNA POLYMERASE III SUBUNIT ALPHA"/>
    <property type="match status" value="1"/>
</dbReference>
<dbReference type="Gene3D" id="3.20.20.140">
    <property type="entry name" value="Metal-dependent hydrolases"/>
    <property type="match status" value="1"/>
</dbReference>
<dbReference type="OrthoDB" id="9803237at2"/>
<dbReference type="STRING" id="630515.SAMN04489812_3499"/>
<comment type="catalytic activity">
    <reaction evidence="9">
        <text>DNA(n) + a 2'-deoxyribonucleoside 5'-triphosphate = DNA(n+1) + diphosphate</text>
        <dbReference type="Rhea" id="RHEA:22508"/>
        <dbReference type="Rhea" id="RHEA-COMP:17339"/>
        <dbReference type="Rhea" id="RHEA-COMP:17340"/>
        <dbReference type="ChEBI" id="CHEBI:33019"/>
        <dbReference type="ChEBI" id="CHEBI:61560"/>
        <dbReference type="ChEBI" id="CHEBI:173112"/>
        <dbReference type="EC" id="2.7.7.7"/>
    </reaction>
</comment>
<keyword evidence="12" id="KW-1185">Reference proteome</keyword>
<dbReference type="GO" id="GO:0003676">
    <property type="term" value="F:nucleic acid binding"/>
    <property type="evidence" value="ECO:0007669"/>
    <property type="project" value="InterPro"/>
</dbReference>
<evidence type="ECO:0000259" key="10">
    <source>
        <dbReference type="SMART" id="SM00481"/>
    </source>
</evidence>
<evidence type="ECO:0000256" key="3">
    <source>
        <dbReference type="ARBA" id="ARBA00012417"/>
    </source>
</evidence>
<reference evidence="11 12" key="1">
    <citation type="submission" date="2016-10" db="EMBL/GenBank/DDBJ databases">
        <authorList>
            <person name="de Groot N.N."/>
        </authorList>
    </citation>
    <scope>NUCLEOTIDE SEQUENCE [LARGE SCALE GENOMIC DNA]</scope>
    <source>
        <strain evidence="11 12">DSM 21800</strain>
    </source>
</reference>
<evidence type="ECO:0000256" key="7">
    <source>
        <dbReference type="ARBA" id="ARBA00022705"/>
    </source>
</evidence>
<dbReference type="Pfam" id="PF14579">
    <property type="entry name" value="HHH_6"/>
    <property type="match status" value="1"/>
</dbReference>
<organism evidence="11 12">
    <name type="scientific">Microlunatus soli</name>
    <dbReference type="NCBI Taxonomy" id="630515"/>
    <lineage>
        <taxon>Bacteria</taxon>
        <taxon>Bacillati</taxon>
        <taxon>Actinomycetota</taxon>
        <taxon>Actinomycetes</taxon>
        <taxon>Propionibacteriales</taxon>
        <taxon>Propionibacteriaceae</taxon>
        <taxon>Microlunatus</taxon>
    </lineage>
</organism>
<dbReference type="Proteomes" id="UP000199103">
    <property type="component" value="Chromosome I"/>
</dbReference>
<dbReference type="Gene3D" id="1.10.150.870">
    <property type="match status" value="1"/>
</dbReference>
<dbReference type="InterPro" id="IPR003141">
    <property type="entry name" value="Pol/His_phosphatase_N"/>
</dbReference>
<evidence type="ECO:0000313" key="11">
    <source>
        <dbReference type="EMBL" id="SDS92247.1"/>
    </source>
</evidence>
<keyword evidence="6" id="KW-0548">Nucleotidyltransferase</keyword>
<dbReference type="AlphaFoldDB" id="A0A1H1W524"/>
<keyword evidence="5" id="KW-0808">Transferase</keyword>
<dbReference type="GO" id="GO:0008408">
    <property type="term" value="F:3'-5' exonuclease activity"/>
    <property type="evidence" value="ECO:0007669"/>
    <property type="project" value="InterPro"/>
</dbReference>
<dbReference type="InterPro" id="IPR016195">
    <property type="entry name" value="Pol/histidinol_Pase-like"/>
</dbReference>
<dbReference type="NCBIfam" id="TIGR00594">
    <property type="entry name" value="polc"/>
    <property type="match status" value="1"/>
</dbReference>
<dbReference type="GO" id="GO:0006260">
    <property type="term" value="P:DNA replication"/>
    <property type="evidence" value="ECO:0007669"/>
    <property type="project" value="UniProtKB-KW"/>
</dbReference>
<feature type="domain" description="Polymerase/histidinol phosphatase N-terminal" evidence="10">
    <location>
        <begin position="11"/>
        <end position="78"/>
    </location>
</feature>
<dbReference type="GO" id="GO:0003887">
    <property type="term" value="F:DNA-directed DNA polymerase activity"/>
    <property type="evidence" value="ECO:0007669"/>
    <property type="project" value="UniProtKB-KW"/>
</dbReference>
<dbReference type="InterPro" id="IPR029460">
    <property type="entry name" value="DNAPol_HHH"/>
</dbReference>
<evidence type="ECO:0000256" key="5">
    <source>
        <dbReference type="ARBA" id="ARBA00022679"/>
    </source>
</evidence>
<dbReference type="CDD" id="cd04485">
    <property type="entry name" value="DnaE_OBF"/>
    <property type="match status" value="1"/>
</dbReference>
<dbReference type="InterPro" id="IPR011708">
    <property type="entry name" value="DNA_pol3_alpha_NTPase_dom"/>
</dbReference>
<dbReference type="Pfam" id="PF07733">
    <property type="entry name" value="DNA_pol3_alpha"/>
    <property type="match status" value="1"/>
</dbReference>
<protein>
    <recommendedName>
        <fullName evidence="4">DNA polymerase III subunit alpha</fullName>
        <ecNumber evidence="3">2.7.7.7</ecNumber>
    </recommendedName>
</protein>
<evidence type="ECO:0000256" key="2">
    <source>
        <dbReference type="ARBA" id="ARBA00009496"/>
    </source>
</evidence>
<sequence length="1175" mass="130224">MTARPTSDSFVHLHVHSEYSMLDGAARIDDLMAGCEQMEMPAIGLTDHGFLFGAHEFHAAATKAGVKPIIGLEAYLTPKTHRSERKRVRWGDGGGDDVSGGGAYTHMTLWSESTEGMHNLFRLGTRSSTEGFFYKPRADRELLAEYAGGLIATTGCPSGEVQTYLRLGKYDEAVASAAEFRDIFGAGNYYVELMDHGLTIEKRVREDLLRLAKDLQLPLVATNDLHYAHAQDADAHEVLLCVQSGSTMADANRFKLDGGGYYLKSPQEMRELFSELPEACDNTLAIAERCQSDFQHGEGRYMPRFPVPEGHDETSWFLHEVEQGLVERYPGGVTPEIRKRAEYESEVIIGKGFPGYYLVVADFMQWAKDRGIRTGVRGSGAGSLCAYAMRITDLDPLQYKLTFERFLNPERQSLPDFDVDFDERRRGEVITYVTDKYGSERVAQIVTYGKIKAKQALKDASRVLGFPYAVGDRLTKAMPPPVMGKDLPLPKVFDRDHERFSEGGELRQLYDSDADHKTVIDTAMGIEGLIRQPGVHAAGVIMSSDPLIDIIPLMRREQDGAIITQFDYPTCESLGLVKMDFLGLRNLTILGDAVQNVKLNRDIDVDLDELGRDPSDEATYRMLSRGDTLGVFQLDGAGARSLLRLMEPKRIQDIMATIALYRPGPMGINSHVNYALRRKGEQPTAYPHPEVEEALRPVIEDNYGLIVYQEDVIEVARQLAGYTLGRADMLRRAMGKKKKAVLDAEYEPFAAGMTERGFSEAAVQAVWDAMMPFADYGFGKAHAAAYGLVSYWTAYLKVHYPCEYMAAVLESVKDDKDKIAIYLSECRRMGIQVLPPDVNESEARFTPVGSDIRFGLTAIRNVGGNVVEGIVAARKEKGKATGFYDYLDRIPLVAANKRVTESLIKAGAFDSFGDSRRGLMAVYESAIDGVLELKRNEANGQSDLFGELPADAAPVQGEVAALEEWDKRTKLGLEREMLGLYVSDHPLLGLDHLLERERDLSIGRLIADDGPRDGMITIAGMITSVTRKTTKRGDVWAIIAVEDLEASVDVLLFPRSYDLVSTVLQTDTVVTVRGKIAVKESTVEIHADELTLPDVDQPTDVEPLTILLPSTRCTPEVVEDLRSILLAHTGPTEVRIRLVTKEKRYLLRLAAELNVTVNPELKGDLKALLGPSCLS</sequence>
<evidence type="ECO:0000256" key="1">
    <source>
        <dbReference type="ARBA" id="ARBA00004496"/>
    </source>
</evidence>
<dbReference type="Pfam" id="PF17657">
    <property type="entry name" value="DNA_pol3_finger"/>
    <property type="match status" value="1"/>
</dbReference>
<gene>
    <name evidence="11" type="ORF">SAMN04489812_3499</name>
</gene>
<dbReference type="RefSeq" id="WP_091526781.1">
    <property type="nucleotide sequence ID" value="NZ_LT629772.1"/>
</dbReference>
<dbReference type="PANTHER" id="PTHR32294">
    <property type="entry name" value="DNA POLYMERASE III SUBUNIT ALPHA"/>
    <property type="match status" value="1"/>
</dbReference>
<dbReference type="EC" id="2.7.7.7" evidence="3"/>
<keyword evidence="8" id="KW-0239">DNA-directed DNA polymerase</keyword>
<proteinExistence type="inferred from homology"/>
<dbReference type="Pfam" id="PF02811">
    <property type="entry name" value="PHP"/>
    <property type="match status" value="1"/>
</dbReference>